<keyword evidence="2" id="KW-0328">Glycosyltransferase</keyword>
<keyword evidence="4" id="KW-0812">Transmembrane</keyword>
<dbReference type="InterPro" id="IPR029044">
    <property type="entry name" value="Nucleotide-diphossugar_trans"/>
</dbReference>
<dbReference type="PANTHER" id="PTHR43179">
    <property type="entry name" value="RHAMNOSYLTRANSFERASE WBBL"/>
    <property type="match status" value="1"/>
</dbReference>
<dbReference type="Gene3D" id="3.90.550.10">
    <property type="entry name" value="Spore Coat Polysaccharide Biosynthesis Protein SpsA, Chain A"/>
    <property type="match status" value="1"/>
</dbReference>
<evidence type="ECO:0000256" key="4">
    <source>
        <dbReference type="SAM" id="Phobius"/>
    </source>
</evidence>
<name>A0A5B8V5F5_9BACT</name>
<feature type="domain" description="Glycosyltransferase 2-like" evidence="5">
    <location>
        <begin position="4"/>
        <end position="111"/>
    </location>
</feature>
<keyword evidence="4" id="KW-1133">Transmembrane helix</keyword>
<gene>
    <name evidence="6" type="ORF">FRZ67_01015</name>
</gene>
<evidence type="ECO:0000313" key="7">
    <source>
        <dbReference type="Proteomes" id="UP000321533"/>
    </source>
</evidence>
<accession>A0A5B8V5F5</accession>
<evidence type="ECO:0000256" key="1">
    <source>
        <dbReference type="ARBA" id="ARBA00006739"/>
    </source>
</evidence>
<dbReference type="PANTHER" id="PTHR43179:SF12">
    <property type="entry name" value="GALACTOFURANOSYLTRANSFERASE GLFT2"/>
    <property type="match status" value="1"/>
</dbReference>
<dbReference type="Pfam" id="PF00535">
    <property type="entry name" value="Glycos_transf_2"/>
    <property type="match status" value="1"/>
</dbReference>
<sequence>MPLSIIIVNYRCAALILDCIESALQYSSGPNFQWIIVDNNSNDNSKEIITAKYPFIKWIDMGYNAGFARANNEGIRQSKEETVLLLNPDTIILDDAIEKCLLRFLPSSYIACSVQLLNTDKSPQITGNFFMKGGLNHLLPLPYLGALLRKMAFVIKVKKTNIAAASTEEKVDWINGAFMMVKKNAIESAGMFDEDFFLYSEEIEWCSRLNKVGNICVYGDLHTIHIQGEAINSSTQSTDKGYQNIFDKKGLQLMVSNHLRIRKQFGIAWFLFHLFMHTVDVPLFFFCSIIDNILHFRNPFAQVKNIAGFTRNVLRLWSLVLKIISGKPYFYKML</sequence>
<dbReference type="EMBL" id="CP042435">
    <property type="protein sequence ID" value="QEC65951.1"/>
    <property type="molecule type" value="Genomic_DNA"/>
</dbReference>
<dbReference type="RefSeq" id="WP_147187751.1">
    <property type="nucleotide sequence ID" value="NZ_CP042435.1"/>
</dbReference>
<reference evidence="6 7" key="1">
    <citation type="journal article" date="2016" name="Int. J. Syst. Evol. Microbiol.">
        <title>Panacibacter ginsenosidivorans gen. nov., sp. nov., with ginsenoside converting activity isolated from soil of a ginseng field.</title>
        <authorList>
            <person name="Siddiqi M.Z."/>
            <person name="Muhammad Shafi S."/>
            <person name="Choi K.D."/>
            <person name="Im W.T."/>
        </authorList>
    </citation>
    <scope>NUCLEOTIDE SEQUENCE [LARGE SCALE GENOMIC DNA]</scope>
    <source>
        <strain evidence="6 7">Gsoil1550</strain>
    </source>
</reference>
<evidence type="ECO:0000313" key="6">
    <source>
        <dbReference type="EMBL" id="QEC65951.1"/>
    </source>
</evidence>
<dbReference type="Proteomes" id="UP000321533">
    <property type="component" value="Chromosome"/>
</dbReference>
<comment type="similarity">
    <text evidence="1">Belongs to the glycosyltransferase 2 family.</text>
</comment>
<dbReference type="KEGG" id="pgin:FRZ67_01015"/>
<organism evidence="6 7">
    <name type="scientific">Panacibacter ginsenosidivorans</name>
    <dbReference type="NCBI Taxonomy" id="1813871"/>
    <lineage>
        <taxon>Bacteria</taxon>
        <taxon>Pseudomonadati</taxon>
        <taxon>Bacteroidota</taxon>
        <taxon>Chitinophagia</taxon>
        <taxon>Chitinophagales</taxon>
        <taxon>Chitinophagaceae</taxon>
        <taxon>Panacibacter</taxon>
    </lineage>
</organism>
<dbReference type="GO" id="GO:0016757">
    <property type="term" value="F:glycosyltransferase activity"/>
    <property type="evidence" value="ECO:0007669"/>
    <property type="project" value="UniProtKB-KW"/>
</dbReference>
<dbReference type="AlphaFoldDB" id="A0A5B8V5F5"/>
<protein>
    <submittedName>
        <fullName evidence="6">Glycosyltransferase family 2 protein</fullName>
    </submittedName>
</protein>
<proteinExistence type="inferred from homology"/>
<keyword evidence="4" id="KW-0472">Membrane</keyword>
<dbReference type="InterPro" id="IPR001173">
    <property type="entry name" value="Glyco_trans_2-like"/>
</dbReference>
<dbReference type="SUPFAM" id="SSF53448">
    <property type="entry name" value="Nucleotide-diphospho-sugar transferases"/>
    <property type="match status" value="1"/>
</dbReference>
<keyword evidence="3 6" id="KW-0808">Transferase</keyword>
<feature type="transmembrane region" description="Helical" evidence="4">
    <location>
        <begin position="267"/>
        <end position="290"/>
    </location>
</feature>
<dbReference type="OrthoDB" id="9771846at2"/>
<evidence type="ECO:0000259" key="5">
    <source>
        <dbReference type="Pfam" id="PF00535"/>
    </source>
</evidence>
<evidence type="ECO:0000256" key="2">
    <source>
        <dbReference type="ARBA" id="ARBA00022676"/>
    </source>
</evidence>
<dbReference type="CDD" id="cd04186">
    <property type="entry name" value="GT_2_like_c"/>
    <property type="match status" value="1"/>
</dbReference>
<evidence type="ECO:0000256" key="3">
    <source>
        <dbReference type="ARBA" id="ARBA00022679"/>
    </source>
</evidence>
<keyword evidence="7" id="KW-1185">Reference proteome</keyword>